<gene>
    <name evidence="2" type="primary">fmt</name>
    <name evidence="4" type="ORF">A2392_01085</name>
</gene>
<dbReference type="GO" id="GO:0004479">
    <property type="term" value="F:methionyl-tRNA formyltransferase activity"/>
    <property type="evidence" value="ECO:0007669"/>
    <property type="project" value="UniProtKB-UniRule"/>
</dbReference>
<feature type="domain" description="Formyl transferase N-terminal" evidence="3">
    <location>
        <begin position="1"/>
        <end position="177"/>
    </location>
</feature>
<dbReference type="GO" id="GO:0005829">
    <property type="term" value="C:cytosol"/>
    <property type="evidence" value="ECO:0007669"/>
    <property type="project" value="TreeGrafter"/>
</dbReference>
<protein>
    <recommendedName>
        <fullName evidence="1 2">Methionyl-tRNA formyltransferase</fullName>
        <ecNumber evidence="1 2">2.1.2.9</ecNumber>
    </recommendedName>
</protein>
<evidence type="ECO:0000313" key="4">
    <source>
        <dbReference type="EMBL" id="OGG86045.1"/>
    </source>
</evidence>
<dbReference type="PANTHER" id="PTHR11138">
    <property type="entry name" value="METHIONYL-TRNA FORMYLTRANSFERASE"/>
    <property type="match status" value="1"/>
</dbReference>
<keyword evidence="2 4" id="KW-0808">Transferase</keyword>
<dbReference type="Proteomes" id="UP000177395">
    <property type="component" value="Unassembled WGS sequence"/>
</dbReference>
<dbReference type="EMBL" id="MFMS01000002">
    <property type="protein sequence ID" value="OGG86045.1"/>
    <property type="molecule type" value="Genomic_DNA"/>
</dbReference>
<comment type="similarity">
    <text evidence="2">Belongs to the Fmt family.</text>
</comment>
<dbReference type="CDD" id="cd08646">
    <property type="entry name" value="FMT_core_Met-tRNA-FMT_N"/>
    <property type="match status" value="1"/>
</dbReference>
<evidence type="ECO:0000256" key="2">
    <source>
        <dbReference type="HAMAP-Rule" id="MF_00182"/>
    </source>
</evidence>
<dbReference type="InterPro" id="IPR002376">
    <property type="entry name" value="Formyl_transf_N"/>
</dbReference>
<dbReference type="InterPro" id="IPR041711">
    <property type="entry name" value="Met-tRNA-FMT_N"/>
</dbReference>
<organism evidence="4 5">
    <name type="scientific">Candidatus Kaiserbacteria bacterium RIFOXYB1_FULL_46_14</name>
    <dbReference type="NCBI Taxonomy" id="1798531"/>
    <lineage>
        <taxon>Bacteria</taxon>
        <taxon>Candidatus Kaiseribacteriota</taxon>
    </lineage>
</organism>
<dbReference type="Pfam" id="PF00551">
    <property type="entry name" value="Formyl_trans_N"/>
    <property type="match status" value="1"/>
</dbReference>
<accession>A0A1F6FJK7</accession>
<dbReference type="AlphaFoldDB" id="A0A1F6FJK7"/>
<dbReference type="Gene3D" id="3.40.50.12230">
    <property type="match status" value="1"/>
</dbReference>
<evidence type="ECO:0000259" key="3">
    <source>
        <dbReference type="Pfam" id="PF00551"/>
    </source>
</evidence>
<name>A0A1F6FJK7_9BACT</name>
<dbReference type="HAMAP" id="MF_00182">
    <property type="entry name" value="Formyl_trans"/>
    <property type="match status" value="1"/>
</dbReference>
<dbReference type="STRING" id="1798531.A2392_01085"/>
<comment type="catalytic activity">
    <reaction evidence="2">
        <text>L-methionyl-tRNA(fMet) + (6R)-10-formyltetrahydrofolate = N-formyl-L-methionyl-tRNA(fMet) + (6S)-5,6,7,8-tetrahydrofolate + H(+)</text>
        <dbReference type="Rhea" id="RHEA:24380"/>
        <dbReference type="Rhea" id="RHEA-COMP:9952"/>
        <dbReference type="Rhea" id="RHEA-COMP:9953"/>
        <dbReference type="ChEBI" id="CHEBI:15378"/>
        <dbReference type="ChEBI" id="CHEBI:57453"/>
        <dbReference type="ChEBI" id="CHEBI:78530"/>
        <dbReference type="ChEBI" id="CHEBI:78844"/>
        <dbReference type="ChEBI" id="CHEBI:195366"/>
        <dbReference type="EC" id="2.1.2.9"/>
    </reaction>
</comment>
<reference evidence="4 5" key="1">
    <citation type="journal article" date="2016" name="Nat. Commun.">
        <title>Thousands of microbial genomes shed light on interconnected biogeochemical processes in an aquifer system.</title>
        <authorList>
            <person name="Anantharaman K."/>
            <person name="Brown C.T."/>
            <person name="Hug L.A."/>
            <person name="Sharon I."/>
            <person name="Castelle C.J."/>
            <person name="Probst A.J."/>
            <person name="Thomas B.C."/>
            <person name="Singh A."/>
            <person name="Wilkins M.J."/>
            <person name="Karaoz U."/>
            <person name="Brodie E.L."/>
            <person name="Williams K.H."/>
            <person name="Hubbard S.S."/>
            <person name="Banfield J.F."/>
        </authorList>
    </citation>
    <scope>NUCLEOTIDE SEQUENCE [LARGE SCALE GENOMIC DNA]</scope>
</reference>
<evidence type="ECO:0000256" key="1">
    <source>
        <dbReference type="ARBA" id="ARBA00012261"/>
    </source>
</evidence>
<keyword evidence="2" id="KW-0648">Protein biosynthesis</keyword>
<sequence>MKFVFFGTPNVASETLAHLIKSGFVPSLVVTNPDRPRGRGQLLTASPVKELALAHNLPVITPERLDEEVLKSIVSAGADSAVVVAYGKIFSDELIAVFPKGVINVHYSLLPKYRGAAPLEAALLNNEKETGVTLQKMVRELDAGDIVASVTVPIEPSDTAHSLRPRLIREGAELLVSNLPGYFGGVIVVRPQDASLATFAPKFSKADGELDLTLPGSKNWNKYRAFDDSIGTYFFKDSKRFKITAAHLDEHGEFVIDRVIPEGKKETDYQA</sequence>
<dbReference type="InterPro" id="IPR005794">
    <property type="entry name" value="Fmt"/>
</dbReference>
<comment type="caution">
    <text evidence="4">The sequence shown here is derived from an EMBL/GenBank/DDBJ whole genome shotgun (WGS) entry which is preliminary data.</text>
</comment>
<evidence type="ECO:0000313" key="5">
    <source>
        <dbReference type="Proteomes" id="UP000177395"/>
    </source>
</evidence>
<dbReference type="InterPro" id="IPR036477">
    <property type="entry name" value="Formyl_transf_N_sf"/>
</dbReference>
<feature type="binding site" evidence="2">
    <location>
        <begin position="108"/>
        <end position="111"/>
    </location>
    <ligand>
        <name>(6S)-5,6,7,8-tetrahydrofolate</name>
        <dbReference type="ChEBI" id="CHEBI:57453"/>
    </ligand>
</feature>
<comment type="function">
    <text evidence="2">Attaches a formyl group to the free amino group of methionyl-tRNA(fMet). The formyl group appears to play a dual role in the initiator identity of N-formylmethionyl-tRNA by promoting its recognition by IF2 and preventing the misappropriation of this tRNA by the elongation apparatus.</text>
</comment>
<dbReference type="SUPFAM" id="SSF53328">
    <property type="entry name" value="Formyltransferase"/>
    <property type="match status" value="1"/>
</dbReference>
<proteinExistence type="inferred from homology"/>
<dbReference type="NCBIfam" id="TIGR00460">
    <property type="entry name" value="fmt"/>
    <property type="match status" value="1"/>
</dbReference>
<dbReference type="EC" id="2.1.2.9" evidence="1 2"/>
<dbReference type="PANTHER" id="PTHR11138:SF5">
    <property type="entry name" value="METHIONYL-TRNA FORMYLTRANSFERASE, MITOCHONDRIAL"/>
    <property type="match status" value="1"/>
</dbReference>